<dbReference type="Gene3D" id="3.40.50.20">
    <property type="match status" value="1"/>
</dbReference>
<protein>
    <submittedName>
        <fullName evidence="5">Carbamoyl-phosphate synthase</fullName>
    </submittedName>
</protein>
<evidence type="ECO:0000259" key="4">
    <source>
        <dbReference type="Pfam" id="PF25596"/>
    </source>
</evidence>
<dbReference type="GO" id="GO:0006541">
    <property type="term" value="P:glutamine metabolic process"/>
    <property type="evidence" value="ECO:0007669"/>
    <property type="project" value="TreeGrafter"/>
</dbReference>
<feature type="domain" description="Carbamoyl phosphate synthase preATP-grasp" evidence="4">
    <location>
        <begin position="103"/>
        <end position="163"/>
    </location>
</feature>
<evidence type="ECO:0000313" key="5">
    <source>
        <dbReference type="EMBL" id="KAI7808355.1"/>
    </source>
</evidence>
<evidence type="ECO:0000313" key="6">
    <source>
        <dbReference type="Proteomes" id="UP001059041"/>
    </source>
</evidence>
<comment type="caution">
    <text evidence="5">The sequence shown here is derived from an EMBL/GenBank/DDBJ whole genome shotgun (WGS) entry which is preliminary data.</text>
</comment>
<dbReference type="GO" id="GO:0005524">
    <property type="term" value="F:ATP binding"/>
    <property type="evidence" value="ECO:0007669"/>
    <property type="project" value="UniProtKB-KW"/>
</dbReference>
<accession>A0A9W7WU89</accession>
<dbReference type="GO" id="GO:0004088">
    <property type="term" value="F:carbamoyl-phosphate synthase (glutamine-hydrolyzing) activity"/>
    <property type="evidence" value="ECO:0007669"/>
    <property type="project" value="TreeGrafter"/>
</dbReference>
<keyword evidence="6" id="KW-1185">Reference proteome</keyword>
<dbReference type="PANTHER" id="PTHR11405">
    <property type="entry name" value="CARBAMOYLTRANSFERASE FAMILY MEMBER"/>
    <property type="match status" value="1"/>
</dbReference>
<dbReference type="Proteomes" id="UP001059041">
    <property type="component" value="Linkage Group LG6"/>
</dbReference>
<dbReference type="InterPro" id="IPR058047">
    <property type="entry name" value="CPSase_preATP-grasp"/>
</dbReference>
<dbReference type="GO" id="GO:0005737">
    <property type="term" value="C:cytoplasm"/>
    <property type="evidence" value="ECO:0007669"/>
    <property type="project" value="TreeGrafter"/>
</dbReference>
<evidence type="ECO:0000256" key="3">
    <source>
        <dbReference type="ARBA" id="ARBA00022840"/>
    </source>
</evidence>
<gene>
    <name evidence="5" type="ORF">IRJ41_002740</name>
</gene>
<keyword evidence="3" id="KW-0067">ATP-binding</keyword>
<dbReference type="InterPro" id="IPR016185">
    <property type="entry name" value="PreATP-grasp_dom_sf"/>
</dbReference>
<keyword evidence="1" id="KW-0436">Ligase</keyword>
<evidence type="ECO:0000256" key="2">
    <source>
        <dbReference type="ARBA" id="ARBA00022741"/>
    </source>
</evidence>
<proteinExistence type="predicted"/>
<dbReference type="Pfam" id="PF25596">
    <property type="entry name" value="CPSase_L_D1"/>
    <property type="match status" value="1"/>
</dbReference>
<name>A0A9W7WU89_TRIRA</name>
<reference evidence="5" key="1">
    <citation type="submission" date="2021-02" db="EMBL/GenBank/DDBJ databases">
        <title>Comparative genomics reveals that relaxation of natural selection precedes convergent phenotypic evolution of cavefish.</title>
        <authorList>
            <person name="Peng Z."/>
        </authorList>
    </citation>
    <scope>NUCLEOTIDE SEQUENCE</scope>
    <source>
        <tissue evidence="5">Muscle</tissue>
    </source>
</reference>
<sequence>MLRETAQSRSRMCHPSVYGFVPRLLLMKVWTERCILPMEASQRLTRSMTYLPLKKHSQENGLVFKDHGFMIVSWGPYLKDELKSGFLSRAGQGKVGLYSPTDSSVEFDSGALSGFCALRQMGKRTVVVNRNLETVSTDFDKCDRLYFKELTLERILDITQQEWLSYAMSVVYSEDEMKRFLKEAAQVSQVKTGTQKGI</sequence>
<keyword evidence="2" id="KW-0547">Nucleotide-binding</keyword>
<dbReference type="SUPFAM" id="SSF52440">
    <property type="entry name" value="PreATP-grasp domain"/>
    <property type="match status" value="1"/>
</dbReference>
<dbReference type="PANTHER" id="PTHR11405:SF53">
    <property type="entry name" value="CARBAMOYL-PHOSPHATE SYNTHASE [AMMONIA], MITOCHONDRIAL"/>
    <property type="match status" value="1"/>
</dbReference>
<organism evidence="5 6">
    <name type="scientific">Triplophysa rosa</name>
    <name type="common">Cave loach</name>
    <dbReference type="NCBI Taxonomy" id="992332"/>
    <lineage>
        <taxon>Eukaryota</taxon>
        <taxon>Metazoa</taxon>
        <taxon>Chordata</taxon>
        <taxon>Craniata</taxon>
        <taxon>Vertebrata</taxon>
        <taxon>Euteleostomi</taxon>
        <taxon>Actinopterygii</taxon>
        <taxon>Neopterygii</taxon>
        <taxon>Teleostei</taxon>
        <taxon>Ostariophysi</taxon>
        <taxon>Cypriniformes</taxon>
        <taxon>Nemacheilidae</taxon>
        <taxon>Triplophysa</taxon>
    </lineage>
</organism>
<dbReference type="EMBL" id="JAFHDT010000006">
    <property type="protein sequence ID" value="KAI7808355.1"/>
    <property type="molecule type" value="Genomic_DNA"/>
</dbReference>
<dbReference type="AlphaFoldDB" id="A0A9W7WU89"/>
<evidence type="ECO:0000256" key="1">
    <source>
        <dbReference type="ARBA" id="ARBA00022598"/>
    </source>
</evidence>